<evidence type="ECO:0000313" key="7">
    <source>
        <dbReference type="Proteomes" id="UP001232750"/>
    </source>
</evidence>
<evidence type="ECO:0000256" key="2">
    <source>
        <dbReference type="ARBA" id="ARBA00023015"/>
    </source>
</evidence>
<sequence>MLLDDIEIFLALSETKSLSQAAERLYMSRPGLSQKLANIESRYGAKLYERTSSGVVPTPAGQIVTKFAKKISVLESALAAELAAADEHFDSTIEVGMSFADGVTLLPALVRKFHDVHPEALVHLDAGYEPELMKKLKEGKLDFALLENQPIEDEISRETLGYKRLRFCAPDKPPYNSTPQPVKVETLLEWPMIIYEWNSGRHMVGNRHFRERYGISLTDHNMVARFDTHEAMMNGAKAGLGWATVPDCIYERYRNEPGLIWFKVDTDPMRYPVDLAWHTGRLMSPLALEFKDFIRDNVPKGYFGTNE</sequence>
<dbReference type="InterPro" id="IPR000847">
    <property type="entry name" value="LysR_HTH_N"/>
</dbReference>
<dbReference type="RefSeq" id="WP_283830837.1">
    <property type="nucleotide sequence ID" value="NZ_JASJEU010000003.1"/>
</dbReference>
<dbReference type="PANTHER" id="PTHR30126:SF40">
    <property type="entry name" value="HTH-TYPE TRANSCRIPTIONAL REGULATOR GLTR"/>
    <property type="match status" value="1"/>
</dbReference>
<dbReference type="InterPro" id="IPR036390">
    <property type="entry name" value="WH_DNA-bd_sf"/>
</dbReference>
<gene>
    <name evidence="6" type="ORF">QNJ86_01685</name>
</gene>
<evidence type="ECO:0000313" key="6">
    <source>
        <dbReference type="EMBL" id="MDJ1649505.1"/>
    </source>
</evidence>
<dbReference type="Proteomes" id="UP001232750">
    <property type="component" value="Unassembled WGS sequence"/>
</dbReference>
<dbReference type="SUPFAM" id="SSF46785">
    <property type="entry name" value="Winged helix' DNA-binding domain"/>
    <property type="match status" value="1"/>
</dbReference>
<keyword evidence="3" id="KW-0238">DNA-binding</keyword>
<dbReference type="CDD" id="cd05466">
    <property type="entry name" value="PBP2_LTTR_substrate"/>
    <property type="match status" value="1"/>
</dbReference>
<name>A0ABT7DMV6_9ACTN</name>
<dbReference type="Pfam" id="PF03466">
    <property type="entry name" value="LysR_substrate"/>
    <property type="match status" value="1"/>
</dbReference>
<dbReference type="PROSITE" id="PS50931">
    <property type="entry name" value="HTH_LYSR"/>
    <property type="match status" value="1"/>
</dbReference>
<dbReference type="Gene3D" id="3.40.190.10">
    <property type="entry name" value="Periplasmic binding protein-like II"/>
    <property type="match status" value="2"/>
</dbReference>
<evidence type="ECO:0000259" key="5">
    <source>
        <dbReference type="PROSITE" id="PS50931"/>
    </source>
</evidence>
<keyword evidence="4" id="KW-0804">Transcription</keyword>
<dbReference type="EMBL" id="JASJEU010000003">
    <property type="protein sequence ID" value="MDJ1649505.1"/>
    <property type="molecule type" value="Genomic_DNA"/>
</dbReference>
<dbReference type="InterPro" id="IPR036388">
    <property type="entry name" value="WH-like_DNA-bd_sf"/>
</dbReference>
<reference evidence="6 7" key="1">
    <citation type="submission" date="2023-05" db="EMBL/GenBank/DDBJ databases">
        <title>Gordonibacter KGMB12511T sp. nov., isolated from faeces of healthy Korean.</title>
        <authorList>
            <person name="Kim H.S."/>
            <person name="Kim J.-S."/>
            <person name="Suh M.K."/>
            <person name="Eom M.K."/>
            <person name="Do H.E."/>
            <person name="Lee J.-S."/>
        </authorList>
    </citation>
    <scope>NUCLEOTIDE SEQUENCE [LARGE SCALE GENOMIC DNA]</scope>
    <source>
        <strain evidence="6 7">KGMB12511</strain>
    </source>
</reference>
<dbReference type="InterPro" id="IPR005119">
    <property type="entry name" value="LysR_subst-bd"/>
</dbReference>
<dbReference type="Gene3D" id="1.10.10.10">
    <property type="entry name" value="Winged helix-like DNA-binding domain superfamily/Winged helix DNA-binding domain"/>
    <property type="match status" value="1"/>
</dbReference>
<keyword evidence="2" id="KW-0805">Transcription regulation</keyword>
<comment type="similarity">
    <text evidence="1">Belongs to the LysR transcriptional regulatory family.</text>
</comment>
<keyword evidence="7" id="KW-1185">Reference proteome</keyword>
<feature type="domain" description="HTH lysR-type" evidence="5">
    <location>
        <begin position="1"/>
        <end position="58"/>
    </location>
</feature>
<organism evidence="6 7">
    <name type="scientific">Gordonibacter faecis</name>
    <dbReference type="NCBI Taxonomy" id="3047475"/>
    <lineage>
        <taxon>Bacteria</taxon>
        <taxon>Bacillati</taxon>
        <taxon>Actinomycetota</taxon>
        <taxon>Coriobacteriia</taxon>
        <taxon>Eggerthellales</taxon>
        <taxon>Eggerthellaceae</taxon>
        <taxon>Gordonibacter</taxon>
    </lineage>
</organism>
<evidence type="ECO:0000256" key="3">
    <source>
        <dbReference type="ARBA" id="ARBA00023125"/>
    </source>
</evidence>
<comment type="caution">
    <text evidence="6">The sequence shown here is derived from an EMBL/GenBank/DDBJ whole genome shotgun (WGS) entry which is preliminary data.</text>
</comment>
<accession>A0ABT7DMV6</accession>
<protein>
    <submittedName>
        <fullName evidence="6">LysR family transcriptional regulator</fullName>
    </submittedName>
</protein>
<evidence type="ECO:0000256" key="1">
    <source>
        <dbReference type="ARBA" id="ARBA00009437"/>
    </source>
</evidence>
<dbReference type="Pfam" id="PF00126">
    <property type="entry name" value="HTH_1"/>
    <property type="match status" value="1"/>
</dbReference>
<evidence type="ECO:0000256" key="4">
    <source>
        <dbReference type="ARBA" id="ARBA00023163"/>
    </source>
</evidence>
<dbReference type="PANTHER" id="PTHR30126">
    <property type="entry name" value="HTH-TYPE TRANSCRIPTIONAL REGULATOR"/>
    <property type="match status" value="1"/>
</dbReference>
<dbReference type="SUPFAM" id="SSF53850">
    <property type="entry name" value="Periplasmic binding protein-like II"/>
    <property type="match status" value="1"/>
</dbReference>
<proteinExistence type="inferred from homology"/>